<dbReference type="EMBL" id="JACHGJ010000003">
    <property type="protein sequence ID" value="MBB6480376.1"/>
    <property type="molecule type" value="Genomic_DNA"/>
</dbReference>
<keyword evidence="8" id="KW-1185">Reference proteome</keyword>
<dbReference type="SFLD" id="SFLDS00029">
    <property type="entry name" value="Radical_SAM"/>
    <property type="match status" value="1"/>
</dbReference>
<dbReference type="SUPFAM" id="SSF102114">
    <property type="entry name" value="Radical SAM enzymes"/>
    <property type="match status" value="1"/>
</dbReference>
<feature type="domain" description="Radical SAM core" evidence="6">
    <location>
        <begin position="15"/>
        <end position="223"/>
    </location>
</feature>
<evidence type="ECO:0000256" key="3">
    <source>
        <dbReference type="ARBA" id="ARBA00022723"/>
    </source>
</evidence>
<dbReference type="InterPro" id="IPR012840">
    <property type="entry name" value="NrdG2"/>
</dbReference>
<dbReference type="GO" id="GO:0046872">
    <property type="term" value="F:metal ion binding"/>
    <property type="evidence" value="ECO:0007669"/>
    <property type="project" value="UniProtKB-KW"/>
</dbReference>
<comment type="caution">
    <text evidence="7">The sequence shown here is derived from an EMBL/GenBank/DDBJ whole genome shotgun (WGS) entry which is preliminary data.</text>
</comment>
<dbReference type="CDD" id="cd01335">
    <property type="entry name" value="Radical_SAM"/>
    <property type="match status" value="1"/>
</dbReference>
<organism evidence="7 8">
    <name type="scientific">Spirochaeta isovalerica</name>
    <dbReference type="NCBI Taxonomy" id="150"/>
    <lineage>
        <taxon>Bacteria</taxon>
        <taxon>Pseudomonadati</taxon>
        <taxon>Spirochaetota</taxon>
        <taxon>Spirochaetia</taxon>
        <taxon>Spirochaetales</taxon>
        <taxon>Spirochaetaceae</taxon>
        <taxon>Spirochaeta</taxon>
    </lineage>
</organism>
<dbReference type="InterPro" id="IPR013785">
    <property type="entry name" value="Aldolase_TIM"/>
</dbReference>
<evidence type="ECO:0000256" key="1">
    <source>
        <dbReference type="ARBA" id="ARBA00001966"/>
    </source>
</evidence>
<dbReference type="NCBIfam" id="TIGR02495">
    <property type="entry name" value="NrdG2"/>
    <property type="match status" value="1"/>
</dbReference>
<evidence type="ECO:0000313" key="7">
    <source>
        <dbReference type="EMBL" id="MBB6480376.1"/>
    </source>
</evidence>
<keyword evidence="4" id="KW-0408">Iron</keyword>
<keyword evidence="3" id="KW-0479">Metal-binding</keyword>
<reference evidence="7 8" key="1">
    <citation type="submission" date="2020-08" db="EMBL/GenBank/DDBJ databases">
        <title>Genomic Encyclopedia of Type Strains, Phase IV (KMG-IV): sequencing the most valuable type-strain genomes for metagenomic binning, comparative biology and taxonomic classification.</title>
        <authorList>
            <person name="Goeker M."/>
        </authorList>
    </citation>
    <scope>NUCLEOTIDE SEQUENCE [LARGE SCALE GENOMIC DNA]</scope>
    <source>
        <strain evidence="7 8">DSM 2461</strain>
    </source>
</reference>
<protein>
    <submittedName>
        <fullName evidence="7">Pyruvate formate lyase activating enzyme</fullName>
        <ecNumber evidence="7">1.97.1.4</ecNumber>
    </submittedName>
</protein>
<dbReference type="PROSITE" id="PS51918">
    <property type="entry name" value="RADICAL_SAM"/>
    <property type="match status" value="1"/>
</dbReference>
<evidence type="ECO:0000256" key="2">
    <source>
        <dbReference type="ARBA" id="ARBA00022691"/>
    </source>
</evidence>
<dbReference type="RefSeq" id="WP_184746554.1">
    <property type="nucleotide sequence ID" value="NZ_JACHGJ010000003.1"/>
</dbReference>
<dbReference type="InterPro" id="IPR007197">
    <property type="entry name" value="rSAM"/>
</dbReference>
<evidence type="ECO:0000313" key="8">
    <source>
        <dbReference type="Proteomes" id="UP000587760"/>
    </source>
</evidence>
<evidence type="ECO:0000259" key="6">
    <source>
        <dbReference type="PROSITE" id="PS51918"/>
    </source>
</evidence>
<dbReference type="GO" id="GO:0051536">
    <property type="term" value="F:iron-sulfur cluster binding"/>
    <property type="evidence" value="ECO:0007669"/>
    <property type="project" value="UniProtKB-KW"/>
</dbReference>
<dbReference type="PANTHER" id="PTHR11228:SF27">
    <property type="entry name" value="GLYCYL-RADICAL ENZYME ACTIVATING ENZYME MJ1227-RELATED"/>
    <property type="match status" value="1"/>
</dbReference>
<keyword evidence="7" id="KW-0456">Lyase</keyword>
<dbReference type="EC" id="1.97.1.4" evidence="7"/>
<keyword evidence="7" id="KW-0670">Pyruvate</keyword>
<keyword evidence="5" id="KW-0411">Iron-sulfur</keyword>
<dbReference type="SFLD" id="SFLDG01067">
    <property type="entry name" value="SPASM/twitch_domain_containing"/>
    <property type="match status" value="1"/>
</dbReference>
<dbReference type="PANTHER" id="PTHR11228">
    <property type="entry name" value="RADICAL SAM DOMAIN PROTEIN"/>
    <property type="match status" value="1"/>
</dbReference>
<keyword evidence="7" id="KW-0560">Oxidoreductase</keyword>
<evidence type="ECO:0000256" key="5">
    <source>
        <dbReference type="ARBA" id="ARBA00023014"/>
    </source>
</evidence>
<dbReference type="AlphaFoldDB" id="A0A841R9B7"/>
<dbReference type="SFLD" id="SFLDG01094">
    <property type="entry name" value="Uncharacterised_Radical_SAM_Su"/>
    <property type="match status" value="1"/>
</dbReference>
<proteinExistence type="predicted"/>
<name>A0A841R9B7_9SPIO</name>
<dbReference type="GO" id="GO:0043365">
    <property type="term" value="F:[formate-C-acetyltransferase]-activating enzyme activity"/>
    <property type="evidence" value="ECO:0007669"/>
    <property type="project" value="UniProtKB-EC"/>
</dbReference>
<dbReference type="InterPro" id="IPR058240">
    <property type="entry name" value="rSAM_sf"/>
</dbReference>
<keyword evidence="2" id="KW-0949">S-adenosyl-L-methionine</keyword>
<dbReference type="GO" id="GO:0016829">
    <property type="term" value="F:lyase activity"/>
    <property type="evidence" value="ECO:0007669"/>
    <property type="project" value="UniProtKB-KW"/>
</dbReference>
<dbReference type="InterPro" id="IPR050377">
    <property type="entry name" value="Radical_SAM_PqqE_MftC-like"/>
</dbReference>
<dbReference type="Proteomes" id="UP000587760">
    <property type="component" value="Unassembled WGS sequence"/>
</dbReference>
<comment type="cofactor">
    <cofactor evidence="1">
        <name>[4Fe-4S] cluster</name>
        <dbReference type="ChEBI" id="CHEBI:49883"/>
    </cofactor>
</comment>
<dbReference type="Gene3D" id="3.20.20.70">
    <property type="entry name" value="Aldolase class I"/>
    <property type="match status" value="1"/>
</dbReference>
<sequence length="227" mass="25194">MTLTEAGLLKTTLLDFPGEVASVIFTPGCNLRCPYCHNPGLVDPLRFSADLLPIEEIKSFLSKRAHLIGGVVITGGEPLLHDDLVNAIDFIHSLNLKVKIDTNGLFPDRLKQLNADYIAMDLKTSPEHYYRLGLQGNKDKLKDSIEFITGAGIPHEFRTTVTEEIVTIDDMEKMALLLKDAEQWFLTPFKPGETLDPAYSHKIPPSSSYMEKLLSIALEAGINSSIR</sequence>
<evidence type="ECO:0000256" key="4">
    <source>
        <dbReference type="ARBA" id="ARBA00023004"/>
    </source>
</evidence>
<accession>A0A841R9B7</accession>
<dbReference type="Pfam" id="PF04055">
    <property type="entry name" value="Radical_SAM"/>
    <property type="match status" value="1"/>
</dbReference>
<gene>
    <name evidence="7" type="ORF">HNR50_002039</name>
</gene>